<dbReference type="EMBL" id="JBHMDG010000034">
    <property type="protein sequence ID" value="MFB9315416.1"/>
    <property type="molecule type" value="Genomic_DNA"/>
</dbReference>
<proteinExistence type="predicted"/>
<comment type="caution">
    <text evidence="3">The sequence shown here is derived from an EMBL/GenBank/DDBJ whole genome shotgun (WGS) entry which is preliminary data.</text>
</comment>
<feature type="transmembrane region" description="Helical" evidence="2">
    <location>
        <begin position="79"/>
        <end position="100"/>
    </location>
</feature>
<evidence type="ECO:0000256" key="2">
    <source>
        <dbReference type="SAM" id="Phobius"/>
    </source>
</evidence>
<keyword evidence="2" id="KW-1133">Transmembrane helix</keyword>
<organism evidence="3 4">
    <name type="scientific">Nocardioides plantarum</name>
    <dbReference type="NCBI Taxonomy" id="29299"/>
    <lineage>
        <taxon>Bacteria</taxon>
        <taxon>Bacillati</taxon>
        <taxon>Actinomycetota</taxon>
        <taxon>Actinomycetes</taxon>
        <taxon>Propionibacteriales</taxon>
        <taxon>Nocardioidaceae</taxon>
        <taxon>Nocardioides</taxon>
    </lineage>
</organism>
<feature type="compositionally biased region" description="Basic and acidic residues" evidence="1">
    <location>
        <begin position="104"/>
        <end position="125"/>
    </location>
</feature>
<evidence type="ECO:0000256" key="1">
    <source>
        <dbReference type="SAM" id="MobiDB-lite"/>
    </source>
</evidence>
<sequence>MSQHEPEASPQQQEAVRRLLAEARHDEPLPDDVAARLDRVLARLATEDGPAVDEAGSTGSTGPTEGVVVDLAARRRRRVTGLLGAAAAVVVLGVGIGQVIERADSGAHSTRDDSADGMAAREEHSGGQADRPGDGEPPSAAGAQPAPEGTTPLPDTVPRVGTPDFKQTVLRLREGAAVTSPTDGTAYTAADLTTEPLFVCPPTVLGVGRMVPVTFVGSPAVLAYRPPTGDTQVVELLQCGTGEVLRSVVVPAP</sequence>
<keyword evidence="4" id="KW-1185">Reference proteome</keyword>
<feature type="region of interest" description="Disordered" evidence="1">
    <location>
        <begin position="104"/>
        <end position="162"/>
    </location>
</feature>
<feature type="region of interest" description="Disordered" evidence="1">
    <location>
        <begin position="1"/>
        <end position="34"/>
    </location>
</feature>
<keyword evidence="2" id="KW-0812">Transmembrane</keyword>
<dbReference type="Proteomes" id="UP001589750">
    <property type="component" value="Unassembled WGS sequence"/>
</dbReference>
<keyword evidence="2" id="KW-0472">Membrane</keyword>
<accession>A0ABV5KFB8</accession>
<evidence type="ECO:0000313" key="4">
    <source>
        <dbReference type="Proteomes" id="UP001589750"/>
    </source>
</evidence>
<protein>
    <submittedName>
        <fullName evidence="3">Uncharacterized protein</fullName>
    </submittedName>
</protein>
<reference evidence="3 4" key="1">
    <citation type="submission" date="2024-09" db="EMBL/GenBank/DDBJ databases">
        <authorList>
            <person name="Sun Q."/>
            <person name="Mori K."/>
        </authorList>
    </citation>
    <scope>NUCLEOTIDE SEQUENCE [LARGE SCALE GENOMIC DNA]</scope>
    <source>
        <strain evidence="3 4">JCM 9626</strain>
    </source>
</reference>
<evidence type="ECO:0000313" key="3">
    <source>
        <dbReference type="EMBL" id="MFB9315416.1"/>
    </source>
</evidence>
<name>A0ABV5KFB8_9ACTN</name>
<feature type="compositionally biased region" description="Basic and acidic residues" evidence="1">
    <location>
        <begin position="15"/>
        <end position="34"/>
    </location>
</feature>
<dbReference type="RefSeq" id="WP_140009259.1">
    <property type="nucleotide sequence ID" value="NZ_JBHMDG010000034.1"/>
</dbReference>
<gene>
    <name evidence="3" type="ORF">ACFFRI_20390</name>
</gene>